<dbReference type="PANTHER" id="PTHR13826:SF14">
    <property type="entry name" value="TREFOIL FACTOR 2"/>
    <property type="match status" value="1"/>
</dbReference>
<feature type="domain" description="P-type" evidence="4">
    <location>
        <begin position="24"/>
        <end position="67"/>
    </location>
</feature>
<dbReference type="PANTHER" id="PTHR13826">
    <property type="entry name" value="INTESTINAL TREFOIL FACTOR-RELATED"/>
    <property type="match status" value="1"/>
</dbReference>
<dbReference type="Gene3D" id="4.10.110.10">
    <property type="entry name" value="Spasmolytic Protein, domain 1"/>
    <property type="match status" value="1"/>
</dbReference>
<reference evidence="5" key="3">
    <citation type="submission" date="2025-08" db="UniProtKB">
        <authorList>
            <consortium name="Ensembl"/>
        </authorList>
    </citation>
    <scope>IDENTIFICATION</scope>
</reference>
<dbReference type="OMA" id="CFHATIN"/>
<dbReference type="InterPro" id="IPR000519">
    <property type="entry name" value="P_trefoil_dom"/>
</dbReference>
<accession>F6U6Q9</accession>
<sequence length="219" mass="23720">MTSFRCVVVILCACAAVATAAPKKSCKVSTMTRRRCGPTNIGQSECQTRGCCYDTKAFGSMKCFRKEYTLSFGHQPTKSPTTGRNPQPTNNDKTFGLLGLLGNSQIDQNLAIASLIADGDSNNSGVGKLALGSVLGSKFFKNDAKFAFLDKLRRDGLGRKYIGGSTSKPINVYGKRCDVTKVSNTCGTSSKDTCGRWGCCWHDVTKTCYHATVHKVNKW</sequence>
<keyword evidence="6" id="KW-1185">Reference proteome</keyword>
<accession>A0A1W2WAK3</accession>
<dbReference type="OrthoDB" id="10051464at2759"/>
<proteinExistence type="predicted"/>
<reference evidence="5" key="4">
    <citation type="submission" date="2025-09" db="UniProtKB">
        <authorList>
            <consortium name="Ensembl"/>
        </authorList>
    </citation>
    <scope>IDENTIFICATION</scope>
</reference>
<dbReference type="GO" id="GO:0005615">
    <property type="term" value="C:extracellular space"/>
    <property type="evidence" value="ECO:0000318"/>
    <property type="project" value="GO_Central"/>
</dbReference>
<gene>
    <name evidence="5" type="primary">LOC100184022</name>
</gene>
<dbReference type="CDD" id="cd00111">
    <property type="entry name" value="Trefoil"/>
    <property type="match status" value="1"/>
</dbReference>
<dbReference type="EMBL" id="EAAA01000694">
    <property type="status" value="NOT_ANNOTATED_CDS"/>
    <property type="molecule type" value="Genomic_DNA"/>
</dbReference>
<evidence type="ECO:0000256" key="1">
    <source>
        <dbReference type="ARBA" id="ARBA00023157"/>
    </source>
</evidence>
<dbReference type="SMART" id="SM00018">
    <property type="entry name" value="PD"/>
    <property type="match status" value="1"/>
</dbReference>
<dbReference type="GeneID" id="100184022"/>
<evidence type="ECO:0000313" key="5">
    <source>
        <dbReference type="Ensembl" id="ENSCINP00000019701.3"/>
    </source>
</evidence>
<evidence type="ECO:0000256" key="3">
    <source>
        <dbReference type="SAM" id="SignalP"/>
    </source>
</evidence>
<keyword evidence="1 2" id="KW-1015">Disulfide bond</keyword>
<keyword evidence="3" id="KW-0732">Signal</keyword>
<organism evidence="5 6">
    <name type="scientific">Ciona intestinalis</name>
    <name type="common">Transparent sea squirt</name>
    <name type="synonym">Ascidia intestinalis</name>
    <dbReference type="NCBI Taxonomy" id="7719"/>
    <lineage>
        <taxon>Eukaryota</taxon>
        <taxon>Metazoa</taxon>
        <taxon>Chordata</taxon>
        <taxon>Tunicata</taxon>
        <taxon>Ascidiacea</taxon>
        <taxon>Phlebobranchia</taxon>
        <taxon>Cionidae</taxon>
        <taxon>Ciona</taxon>
    </lineage>
</organism>
<evidence type="ECO:0000259" key="4">
    <source>
        <dbReference type="PROSITE" id="PS51448"/>
    </source>
</evidence>
<protein>
    <submittedName>
        <fullName evidence="5">Uncharacterized LOC100184022</fullName>
    </submittedName>
</protein>
<feature type="chain" id="PRO_5014090169" evidence="3">
    <location>
        <begin position="21"/>
        <end position="219"/>
    </location>
</feature>
<dbReference type="InterPro" id="IPR017994">
    <property type="entry name" value="P_trefoil_chordata"/>
</dbReference>
<dbReference type="HOGENOM" id="CLU_1261089_0_0_1"/>
<dbReference type="AlphaFoldDB" id="F6U6Q9"/>
<dbReference type="RefSeq" id="XP_002127880.1">
    <property type="nucleotide sequence ID" value="XM_002127844.4"/>
</dbReference>
<reference evidence="6" key="1">
    <citation type="journal article" date="2002" name="Science">
        <title>The draft genome of Ciona intestinalis: insights into chordate and vertebrate origins.</title>
        <authorList>
            <person name="Dehal P."/>
            <person name="Satou Y."/>
            <person name="Campbell R.K."/>
            <person name="Chapman J."/>
            <person name="Degnan B."/>
            <person name="De Tomaso A."/>
            <person name="Davidson B."/>
            <person name="Di Gregorio A."/>
            <person name="Gelpke M."/>
            <person name="Goodstein D.M."/>
            <person name="Harafuji N."/>
            <person name="Hastings K.E."/>
            <person name="Ho I."/>
            <person name="Hotta K."/>
            <person name="Huang W."/>
            <person name="Kawashima T."/>
            <person name="Lemaire P."/>
            <person name="Martinez D."/>
            <person name="Meinertzhagen I.A."/>
            <person name="Necula S."/>
            <person name="Nonaka M."/>
            <person name="Putnam N."/>
            <person name="Rash S."/>
            <person name="Saiga H."/>
            <person name="Satake M."/>
            <person name="Terry A."/>
            <person name="Yamada L."/>
            <person name="Wang H.G."/>
            <person name="Awazu S."/>
            <person name="Azumi K."/>
            <person name="Boore J."/>
            <person name="Branno M."/>
            <person name="Chin-Bow S."/>
            <person name="DeSantis R."/>
            <person name="Doyle S."/>
            <person name="Francino P."/>
            <person name="Keys D.N."/>
            <person name="Haga S."/>
            <person name="Hayashi H."/>
            <person name="Hino K."/>
            <person name="Imai K.S."/>
            <person name="Inaba K."/>
            <person name="Kano S."/>
            <person name="Kobayashi K."/>
            <person name="Kobayashi M."/>
            <person name="Lee B.I."/>
            <person name="Makabe K.W."/>
            <person name="Manohar C."/>
            <person name="Matassi G."/>
            <person name="Medina M."/>
            <person name="Mochizuki Y."/>
            <person name="Mount S."/>
            <person name="Morishita T."/>
            <person name="Miura S."/>
            <person name="Nakayama A."/>
            <person name="Nishizaka S."/>
            <person name="Nomoto H."/>
            <person name="Ohta F."/>
            <person name="Oishi K."/>
            <person name="Rigoutsos I."/>
            <person name="Sano M."/>
            <person name="Sasaki A."/>
            <person name="Sasakura Y."/>
            <person name="Shoguchi E."/>
            <person name="Shin-i T."/>
            <person name="Spagnuolo A."/>
            <person name="Stainier D."/>
            <person name="Suzuki M.M."/>
            <person name="Tassy O."/>
            <person name="Takatori N."/>
            <person name="Tokuoka M."/>
            <person name="Yagi K."/>
            <person name="Yoshizaki F."/>
            <person name="Wada S."/>
            <person name="Zhang C."/>
            <person name="Hyatt P.D."/>
            <person name="Larimer F."/>
            <person name="Detter C."/>
            <person name="Doggett N."/>
            <person name="Glavina T."/>
            <person name="Hawkins T."/>
            <person name="Richardson P."/>
            <person name="Lucas S."/>
            <person name="Kohara Y."/>
            <person name="Levine M."/>
            <person name="Satoh N."/>
            <person name="Rokhsar D.S."/>
        </authorList>
    </citation>
    <scope>NUCLEOTIDE SEQUENCE [LARGE SCALE GENOMIC DNA]</scope>
</reference>
<dbReference type="SUPFAM" id="SSF57492">
    <property type="entry name" value="Trefoil"/>
    <property type="match status" value="1"/>
</dbReference>
<name>F6U6Q9_CIOIN</name>
<dbReference type="KEGG" id="cin:100184022"/>
<dbReference type="GeneTree" id="ENSGT00530000068072"/>
<dbReference type="Proteomes" id="UP000008144">
    <property type="component" value="Chromosome 11"/>
</dbReference>
<evidence type="ECO:0000313" key="6">
    <source>
        <dbReference type="Proteomes" id="UP000008144"/>
    </source>
</evidence>
<feature type="disulfide bond" evidence="2">
    <location>
        <begin position="46"/>
        <end position="63"/>
    </location>
</feature>
<feature type="disulfide bond" evidence="2">
    <location>
        <begin position="36"/>
        <end position="51"/>
    </location>
</feature>
<dbReference type="InParanoid" id="F6U6Q9"/>
<feature type="signal peptide" evidence="3">
    <location>
        <begin position="1"/>
        <end position="20"/>
    </location>
</feature>
<dbReference type="Pfam" id="PF00088">
    <property type="entry name" value="Trefoil"/>
    <property type="match status" value="1"/>
</dbReference>
<dbReference type="PROSITE" id="PS51448">
    <property type="entry name" value="P_TREFOIL_2"/>
    <property type="match status" value="1"/>
</dbReference>
<dbReference type="InterPro" id="IPR044913">
    <property type="entry name" value="P_trefoil_dom_sf"/>
</dbReference>
<dbReference type="Ensembl" id="ENSCINT00000019701.3">
    <property type="protein sequence ID" value="ENSCINP00000019701.3"/>
    <property type="gene ID" value="ENSCING00000009695.3"/>
</dbReference>
<reference evidence="5" key="2">
    <citation type="journal article" date="2008" name="Genome Biol.">
        <title>Improved genome assembly and evidence-based global gene model set for the chordate Ciona intestinalis: new insight into intron and operon populations.</title>
        <authorList>
            <person name="Satou Y."/>
            <person name="Mineta K."/>
            <person name="Ogasawara M."/>
            <person name="Sasakura Y."/>
            <person name="Shoguchi E."/>
            <person name="Ueno K."/>
            <person name="Yamada L."/>
            <person name="Matsumoto J."/>
            <person name="Wasserscheid J."/>
            <person name="Dewar K."/>
            <person name="Wiley G.B."/>
            <person name="Macmil S.L."/>
            <person name="Roe B.A."/>
            <person name="Zeller R.W."/>
            <person name="Hastings K.E."/>
            <person name="Lemaire P."/>
            <person name="Lindquist E."/>
            <person name="Endo T."/>
            <person name="Hotta K."/>
            <person name="Inaba K."/>
        </authorList>
    </citation>
    <scope>NUCLEOTIDE SEQUENCE [LARGE SCALE GENOMIC DNA]</scope>
    <source>
        <strain evidence="5">wild type</strain>
    </source>
</reference>
<evidence type="ECO:0000256" key="2">
    <source>
        <dbReference type="PROSITE-ProRule" id="PRU00779"/>
    </source>
</evidence>
<feature type="disulfide bond" evidence="2">
    <location>
        <begin position="26"/>
        <end position="52"/>
    </location>
</feature>